<comment type="caution">
    <text evidence="1">The sequence shown here is derived from an EMBL/GenBank/DDBJ whole genome shotgun (WGS) entry which is preliminary data.</text>
</comment>
<name>A0AAV8X8Y1_9CUCU</name>
<reference evidence="1" key="1">
    <citation type="journal article" date="2023" name="Insect Mol. Biol.">
        <title>Genome sequencing provides insights into the evolution of gene families encoding plant cell wall-degrading enzymes in longhorned beetles.</title>
        <authorList>
            <person name="Shin N.R."/>
            <person name="Okamura Y."/>
            <person name="Kirsch R."/>
            <person name="Pauchet Y."/>
        </authorList>
    </citation>
    <scope>NUCLEOTIDE SEQUENCE</scope>
    <source>
        <strain evidence="1">AMC_N1</strain>
    </source>
</reference>
<evidence type="ECO:0000313" key="2">
    <source>
        <dbReference type="Proteomes" id="UP001162162"/>
    </source>
</evidence>
<dbReference type="AlphaFoldDB" id="A0AAV8X8Y1"/>
<sequence length="77" mass="9215">MSLETVSGYWKVDFNFRRRIGLCLRENGVQRSIKKTLLIRRFNELCACYQTQLHCRSPGSPKYEIRFDVWEKSVRSL</sequence>
<accession>A0AAV8X8Y1</accession>
<gene>
    <name evidence="1" type="ORF">NQ318_021922</name>
</gene>
<dbReference type="EMBL" id="JAPWTK010000929">
    <property type="protein sequence ID" value="KAJ8935137.1"/>
    <property type="molecule type" value="Genomic_DNA"/>
</dbReference>
<dbReference type="Proteomes" id="UP001162162">
    <property type="component" value="Unassembled WGS sequence"/>
</dbReference>
<feature type="non-terminal residue" evidence="1">
    <location>
        <position position="77"/>
    </location>
</feature>
<evidence type="ECO:0000313" key="1">
    <source>
        <dbReference type="EMBL" id="KAJ8935137.1"/>
    </source>
</evidence>
<proteinExistence type="predicted"/>
<keyword evidence="2" id="KW-1185">Reference proteome</keyword>
<organism evidence="1 2">
    <name type="scientific">Aromia moschata</name>
    <dbReference type="NCBI Taxonomy" id="1265417"/>
    <lineage>
        <taxon>Eukaryota</taxon>
        <taxon>Metazoa</taxon>
        <taxon>Ecdysozoa</taxon>
        <taxon>Arthropoda</taxon>
        <taxon>Hexapoda</taxon>
        <taxon>Insecta</taxon>
        <taxon>Pterygota</taxon>
        <taxon>Neoptera</taxon>
        <taxon>Endopterygota</taxon>
        <taxon>Coleoptera</taxon>
        <taxon>Polyphaga</taxon>
        <taxon>Cucujiformia</taxon>
        <taxon>Chrysomeloidea</taxon>
        <taxon>Cerambycidae</taxon>
        <taxon>Cerambycinae</taxon>
        <taxon>Callichromatini</taxon>
        <taxon>Aromia</taxon>
    </lineage>
</organism>
<protein>
    <submittedName>
        <fullName evidence="1">Uncharacterized protein</fullName>
    </submittedName>
</protein>